<evidence type="ECO:0000313" key="2">
    <source>
        <dbReference type="Proteomes" id="UP000076128"/>
    </source>
</evidence>
<dbReference type="NCBIfam" id="TIGR02246">
    <property type="entry name" value="SgcJ/EcaC family oxidoreductase"/>
    <property type="match status" value="1"/>
</dbReference>
<dbReference type="AlphaFoldDB" id="A0A159Z0M2"/>
<keyword evidence="2" id="KW-1185">Reference proteome</keyword>
<dbReference type="SUPFAM" id="SSF54427">
    <property type="entry name" value="NTF2-like"/>
    <property type="match status" value="1"/>
</dbReference>
<organism evidence="1 2">
    <name type="scientific">Frigidibacter mobilis</name>
    <dbReference type="NCBI Taxonomy" id="1335048"/>
    <lineage>
        <taxon>Bacteria</taxon>
        <taxon>Pseudomonadati</taxon>
        <taxon>Pseudomonadota</taxon>
        <taxon>Alphaproteobacteria</taxon>
        <taxon>Rhodobacterales</taxon>
        <taxon>Paracoccaceae</taxon>
        <taxon>Frigidibacter</taxon>
    </lineage>
</organism>
<dbReference type="Proteomes" id="UP000076128">
    <property type="component" value="Chromosome"/>
</dbReference>
<gene>
    <name evidence="1" type="ORF">AKL17_1210</name>
</gene>
<protein>
    <recommendedName>
        <fullName evidence="3">DUF4440 domain-containing protein</fullName>
    </recommendedName>
</protein>
<dbReference type="RefSeq" id="WP_066811559.1">
    <property type="nucleotide sequence ID" value="NZ_CP012661.1"/>
</dbReference>
<dbReference type="InterPro" id="IPR032710">
    <property type="entry name" value="NTF2-like_dom_sf"/>
</dbReference>
<evidence type="ECO:0008006" key="3">
    <source>
        <dbReference type="Google" id="ProtNLM"/>
    </source>
</evidence>
<dbReference type="EMBL" id="CP012661">
    <property type="protein sequence ID" value="AMY68466.1"/>
    <property type="molecule type" value="Genomic_DNA"/>
</dbReference>
<dbReference type="STRING" id="1335048.AKL17_1210"/>
<accession>A0A159Z0M2</accession>
<evidence type="ECO:0000313" key="1">
    <source>
        <dbReference type="EMBL" id="AMY68466.1"/>
    </source>
</evidence>
<dbReference type="Gene3D" id="3.10.450.50">
    <property type="match status" value="1"/>
</dbReference>
<sequence>MSFGAPEQFSRAFSLAWGSRDVASLAAMFAEDADLLTLTGAWAEGRQAIADVLAGELAGAFARAKLVTGRTKLRSLGAGGAVLMQRFVLSGIRHADGSDAGRVGAVLNAVMVAGDGGWQVVSASFTVEG</sequence>
<reference evidence="1 2" key="1">
    <citation type="submission" date="2015-09" db="EMBL/GenBank/DDBJ databases">
        <title>Complete genome sequence of Defluviimonas alba cai42t isolated from an oilfield in Xinjiang.</title>
        <authorList>
            <person name="Geng S."/>
            <person name="Pan X."/>
            <person name="Wu X."/>
        </authorList>
    </citation>
    <scope>NUCLEOTIDE SEQUENCE [LARGE SCALE GENOMIC DNA]</scope>
    <source>
        <strain evidence="2">cai42</strain>
    </source>
</reference>
<name>A0A159Z0M2_9RHOB</name>
<dbReference type="InterPro" id="IPR011944">
    <property type="entry name" value="Steroid_delta5-4_isomerase"/>
</dbReference>
<dbReference type="KEGG" id="daa:AKL17_1210"/>
<dbReference type="PATRIC" id="fig|1335048.3.peg.1252"/>
<proteinExistence type="predicted"/>
<dbReference type="OrthoDB" id="122531at2"/>